<keyword evidence="1" id="KW-0175">Coiled coil</keyword>
<sequence length="261" mass="29553">MSSRPILSRPRTRIYDANYNIGENYYKPAIDRLDRKYSGRPITPPRSSPLIAQDIIDRHERVFQEDDLPSVRRRAEKLIQEPSIFDSRGGRISASALDDSFDEEISSAVQRIRSNKKVPVIDDIDMESTVGNLTSRRVKERADKLLDSVGVKEEVILSPRRALDEDVTIKRRSVRITQQEESADAKDLGSKWTPLLSDKGAIEEESQAKRRALATKARLNEIEEEMNALADKQAARERRAARLKALVAETAQQNEEDDGAV</sequence>
<organism evidence="2 3">
    <name type="scientific">Oryctes borbonicus</name>
    <dbReference type="NCBI Taxonomy" id="1629725"/>
    <lineage>
        <taxon>Eukaryota</taxon>
        <taxon>Metazoa</taxon>
        <taxon>Ecdysozoa</taxon>
        <taxon>Arthropoda</taxon>
        <taxon>Hexapoda</taxon>
        <taxon>Insecta</taxon>
        <taxon>Pterygota</taxon>
        <taxon>Neoptera</taxon>
        <taxon>Endopterygota</taxon>
        <taxon>Coleoptera</taxon>
        <taxon>Polyphaga</taxon>
        <taxon>Scarabaeiformia</taxon>
        <taxon>Scarabaeidae</taxon>
        <taxon>Dynastinae</taxon>
        <taxon>Oryctes</taxon>
    </lineage>
</organism>
<dbReference type="EMBL" id="LJIG01009129">
    <property type="protein sequence ID" value="KRT83697.1"/>
    <property type="molecule type" value="Genomic_DNA"/>
</dbReference>
<dbReference type="Proteomes" id="UP000051574">
    <property type="component" value="Unassembled WGS sequence"/>
</dbReference>
<keyword evidence="3" id="KW-1185">Reference proteome</keyword>
<accession>A0A0T6B8N5</accession>
<gene>
    <name evidence="2" type="ORF">AMK59_4350</name>
</gene>
<feature type="coiled-coil region" evidence="1">
    <location>
        <begin position="205"/>
        <end position="239"/>
    </location>
</feature>
<evidence type="ECO:0000313" key="2">
    <source>
        <dbReference type="EMBL" id="KRT83697.1"/>
    </source>
</evidence>
<name>A0A0T6B8N5_9SCAR</name>
<dbReference type="OrthoDB" id="8191899at2759"/>
<dbReference type="AlphaFoldDB" id="A0A0T6B8N5"/>
<feature type="non-terminal residue" evidence="2">
    <location>
        <position position="261"/>
    </location>
</feature>
<protein>
    <submittedName>
        <fullName evidence="2">Uncharacterized protein</fullName>
    </submittedName>
</protein>
<evidence type="ECO:0000313" key="3">
    <source>
        <dbReference type="Proteomes" id="UP000051574"/>
    </source>
</evidence>
<reference evidence="2 3" key="1">
    <citation type="submission" date="2015-09" db="EMBL/GenBank/DDBJ databases">
        <title>Draft genome of the scarab beetle Oryctes borbonicus.</title>
        <authorList>
            <person name="Meyer J.M."/>
            <person name="Markov G.V."/>
            <person name="Baskaran P."/>
            <person name="Herrmann M."/>
            <person name="Sommer R.J."/>
            <person name="Roedelsperger C."/>
        </authorList>
    </citation>
    <scope>NUCLEOTIDE SEQUENCE [LARGE SCALE GENOMIC DNA]</scope>
    <source>
        <strain evidence="2">OB123</strain>
        <tissue evidence="2">Whole animal</tissue>
    </source>
</reference>
<evidence type="ECO:0000256" key="1">
    <source>
        <dbReference type="SAM" id="Coils"/>
    </source>
</evidence>
<proteinExistence type="predicted"/>
<comment type="caution">
    <text evidence="2">The sequence shown here is derived from an EMBL/GenBank/DDBJ whole genome shotgun (WGS) entry which is preliminary data.</text>
</comment>